<feature type="domain" description="Mitochondria-eating protein C-terminal" evidence="2">
    <location>
        <begin position="303"/>
        <end position="375"/>
    </location>
</feature>
<dbReference type="EMBL" id="CP111014">
    <property type="protein sequence ID" value="WAQ99359.1"/>
    <property type="molecule type" value="Genomic_DNA"/>
</dbReference>
<evidence type="ECO:0000313" key="3">
    <source>
        <dbReference type="EMBL" id="WAQ99359.1"/>
    </source>
</evidence>
<gene>
    <name evidence="3" type="ORF">MAR_023732</name>
</gene>
<accession>A0ABY7DNU0</accession>
<feature type="compositionally biased region" description="Basic and acidic residues" evidence="1">
    <location>
        <begin position="104"/>
        <end position="130"/>
    </location>
</feature>
<name>A0ABY7DNU0_MYAAR</name>
<sequence length="380" mass="43701">MGVSSSFLEFPSRPSVEERSLWYQNAEAYPIERILNDLDTKIKEWNDIIDNLKKGQMSGETKVWMFSQMIQTSDFLISMVPPEYYTSFRKQGADQDQRIPYEHRHQQVPRHQEGHQSAHEGERRIRRDNAPQRPQTASPGGRNNELEKLKRENKELQTSLKDVQLNIDTFCNQKADMVLKKAEDSVNLLFEDYTKSVNFKIGIPEITIRSGRVNLNEQSIDVSAKKKHMFSDVLNSATMGAMGLQKRWLPKGGNQPASLSAMQTKLDIKPVNIEDKLKKLRKEVSSSIVPIVQRAYIEAFWNRECIPVLKPFVKACLHLCWKMVVQSPPMRFKLVTKGQRFDANLFKEYTLSGTTVDFVVWPALLLHDGGPLIAKDLLRI</sequence>
<dbReference type="Proteomes" id="UP001164746">
    <property type="component" value="Chromosome 3"/>
</dbReference>
<evidence type="ECO:0000313" key="4">
    <source>
        <dbReference type="Proteomes" id="UP001164746"/>
    </source>
</evidence>
<evidence type="ECO:0000259" key="2">
    <source>
        <dbReference type="Pfam" id="PF16026"/>
    </source>
</evidence>
<reference evidence="3" key="1">
    <citation type="submission" date="2022-11" db="EMBL/GenBank/DDBJ databases">
        <title>Centuries of genome instability and evolution in soft-shell clam transmissible cancer (bioRxiv).</title>
        <authorList>
            <person name="Hart S.F.M."/>
            <person name="Yonemitsu M.A."/>
            <person name="Giersch R.M."/>
            <person name="Beal B.F."/>
            <person name="Arriagada G."/>
            <person name="Davis B.W."/>
            <person name="Ostrander E.A."/>
            <person name="Goff S.P."/>
            <person name="Metzger M.J."/>
        </authorList>
    </citation>
    <scope>NUCLEOTIDE SEQUENCE</scope>
    <source>
        <strain evidence="3">MELC-2E11</strain>
        <tissue evidence="3">Siphon/mantle</tissue>
    </source>
</reference>
<protein>
    <recommendedName>
        <fullName evidence="2">Mitochondria-eating protein C-terminal domain-containing protein</fullName>
    </recommendedName>
</protein>
<dbReference type="Pfam" id="PF16026">
    <property type="entry name" value="MIEAP"/>
    <property type="match status" value="1"/>
</dbReference>
<dbReference type="InterPro" id="IPR031981">
    <property type="entry name" value="MIEAP_C"/>
</dbReference>
<evidence type="ECO:0000256" key="1">
    <source>
        <dbReference type="SAM" id="MobiDB-lite"/>
    </source>
</evidence>
<proteinExistence type="predicted"/>
<organism evidence="3 4">
    <name type="scientific">Mya arenaria</name>
    <name type="common">Soft-shell clam</name>
    <dbReference type="NCBI Taxonomy" id="6604"/>
    <lineage>
        <taxon>Eukaryota</taxon>
        <taxon>Metazoa</taxon>
        <taxon>Spiralia</taxon>
        <taxon>Lophotrochozoa</taxon>
        <taxon>Mollusca</taxon>
        <taxon>Bivalvia</taxon>
        <taxon>Autobranchia</taxon>
        <taxon>Heteroconchia</taxon>
        <taxon>Euheterodonta</taxon>
        <taxon>Imparidentia</taxon>
        <taxon>Neoheterodontei</taxon>
        <taxon>Myida</taxon>
        <taxon>Myoidea</taxon>
        <taxon>Myidae</taxon>
        <taxon>Mya</taxon>
    </lineage>
</organism>
<keyword evidence="4" id="KW-1185">Reference proteome</keyword>
<feature type="region of interest" description="Disordered" evidence="1">
    <location>
        <begin position="104"/>
        <end position="147"/>
    </location>
</feature>